<gene>
    <name evidence="2" type="ORF">H5410_051241</name>
</gene>
<protein>
    <submittedName>
        <fullName evidence="2">Uncharacterized protein</fullName>
    </submittedName>
</protein>
<sequence length="97" mass="10975">MSEKILIILAMQWVILTDRLALKILHWAPFEPEGNLRSALDITRHRMRKLSVQQKQACLAVASILRKGAGECIDAVTTAIQVLELLKLLHAFFLKTL</sequence>
<accession>A0A9J5X058</accession>
<comment type="caution">
    <text evidence="2">The sequence shown here is derived from an EMBL/GenBank/DDBJ whole genome shotgun (WGS) entry which is preliminary data.</text>
</comment>
<dbReference type="AlphaFoldDB" id="A0A9J5X058"/>
<evidence type="ECO:0000313" key="3">
    <source>
        <dbReference type="Proteomes" id="UP000824120"/>
    </source>
</evidence>
<proteinExistence type="predicted"/>
<evidence type="ECO:0000256" key="1">
    <source>
        <dbReference type="SAM" id="SignalP"/>
    </source>
</evidence>
<reference evidence="2 3" key="1">
    <citation type="submission" date="2020-09" db="EMBL/GenBank/DDBJ databases">
        <title>De no assembly of potato wild relative species, Solanum commersonii.</title>
        <authorList>
            <person name="Cho K."/>
        </authorList>
    </citation>
    <scope>NUCLEOTIDE SEQUENCE [LARGE SCALE GENOMIC DNA]</scope>
    <source>
        <strain evidence="2">LZ3.2</strain>
        <tissue evidence="2">Leaf</tissue>
    </source>
</reference>
<organism evidence="2 3">
    <name type="scientific">Solanum commersonii</name>
    <name type="common">Commerson's wild potato</name>
    <name type="synonym">Commerson's nightshade</name>
    <dbReference type="NCBI Taxonomy" id="4109"/>
    <lineage>
        <taxon>Eukaryota</taxon>
        <taxon>Viridiplantae</taxon>
        <taxon>Streptophyta</taxon>
        <taxon>Embryophyta</taxon>
        <taxon>Tracheophyta</taxon>
        <taxon>Spermatophyta</taxon>
        <taxon>Magnoliopsida</taxon>
        <taxon>eudicotyledons</taxon>
        <taxon>Gunneridae</taxon>
        <taxon>Pentapetalae</taxon>
        <taxon>asterids</taxon>
        <taxon>lamiids</taxon>
        <taxon>Solanales</taxon>
        <taxon>Solanaceae</taxon>
        <taxon>Solanoideae</taxon>
        <taxon>Solaneae</taxon>
        <taxon>Solanum</taxon>
    </lineage>
</organism>
<dbReference type="OrthoDB" id="77601at2759"/>
<evidence type="ECO:0000313" key="2">
    <source>
        <dbReference type="EMBL" id="KAG5580614.1"/>
    </source>
</evidence>
<keyword evidence="3" id="KW-1185">Reference proteome</keyword>
<dbReference type="EMBL" id="JACXVP010000010">
    <property type="protein sequence ID" value="KAG5580614.1"/>
    <property type="molecule type" value="Genomic_DNA"/>
</dbReference>
<feature type="chain" id="PRO_5039885548" evidence="1">
    <location>
        <begin position="22"/>
        <end position="97"/>
    </location>
</feature>
<name>A0A9J5X058_SOLCO</name>
<dbReference type="Proteomes" id="UP000824120">
    <property type="component" value="Chromosome 10"/>
</dbReference>
<keyword evidence="1" id="KW-0732">Signal</keyword>
<feature type="signal peptide" evidence="1">
    <location>
        <begin position="1"/>
        <end position="21"/>
    </location>
</feature>